<dbReference type="AlphaFoldDB" id="A0A1G7IHT1"/>
<evidence type="ECO:0000313" key="1">
    <source>
        <dbReference type="EMBL" id="SDF12203.1"/>
    </source>
</evidence>
<sequence>MTVDRPAIARQGRHEGDTMDRTLIARLGFAAAGAAALATGSSVVLLGTADHAEAAPLTVTVTGPAQPLYTCDLQSPPQFGDPANPDTITNRACAYTDDLGRTRSFDPWIDGQLLHSGGQ</sequence>
<reference evidence="1 2" key="1">
    <citation type="submission" date="2016-10" db="EMBL/GenBank/DDBJ databases">
        <authorList>
            <person name="de Groot N.N."/>
        </authorList>
    </citation>
    <scope>NUCLEOTIDE SEQUENCE [LARGE SCALE GENOMIC DNA]</scope>
    <source>
        <strain evidence="1 2">CGMCC 4.3143</strain>
    </source>
</reference>
<proteinExistence type="predicted"/>
<organism evidence="1 2">
    <name type="scientific">Pseudonocardia oroxyli</name>
    <dbReference type="NCBI Taxonomy" id="366584"/>
    <lineage>
        <taxon>Bacteria</taxon>
        <taxon>Bacillati</taxon>
        <taxon>Actinomycetota</taxon>
        <taxon>Actinomycetes</taxon>
        <taxon>Pseudonocardiales</taxon>
        <taxon>Pseudonocardiaceae</taxon>
        <taxon>Pseudonocardia</taxon>
    </lineage>
</organism>
<dbReference type="EMBL" id="FNBE01000003">
    <property type="protein sequence ID" value="SDF12203.1"/>
    <property type="molecule type" value="Genomic_DNA"/>
</dbReference>
<protein>
    <submittedName>
        <fullName evidence="1">Uncharacterized protein</fullName>
    </submittedName>
</protein>
<evidence type="ECO:0000313" key="2">
    <source>
        <dbReference type="Proteomes" id="UP000198967"/>
    </source>
</evidence>
<name>A0A1G7IHT1_PSEOR</name>
<keyword evidence="2" id="KW-1185">Reference proteome</keyword>
<gene>
    <name evidence="1" type="ORF">SAMN05216377_103308</name>
</gene>
<dbReference type="STRING" id="366584.SAMN05216377_103308"/>
<accession>A0A1G7IHT1</accession>
<dbReference type="Proteomes" id="UP000198967">
    <property type="component" value="Unassembled WGS sequence"/>
</dbReference>